<protein>
    <submittedName>
        <fullName evidence="2">Uncharacterized protein</fullName>
    </submittedName>
</protein>
<feature type="coiled-coil region" evidence="1">
    <location>
        <begin position="39"/>
        <end position="66"/>
    </location>
</feature>
<dbReference type="EMBL" id="MGJL01000002">
    <property type="protein sequence ID" value="OGN08569.1"/>
    <property type="molecule type" value="Genomic_DNA"/>
</dbReference>
<name>A0A1F8F8H9_9BACT</name>
<keyword evidence="1" id="KW-0175">Coiled coil</keyword>
<comment type="caution">
    <text evidence="2">The sequence shown here is derived from an EMBL/GenBank/DDBJ whole genome shotgun (WGS) entry which is preliminary data.</text>
</comment>
<gene>
    <name evidence="2" type="ORF">A2750_02085</name>
</gene>
<evidence type="ECO:0000313" key="2">
    <source>
        <dbReference type="EMBL" id="OGN08569.1"/>
    </source>
</evidence>
<sequence length="73" mass="8333">MTFKPKQLDPKAVKIFSENEVGTLLEDIDNKLELILEGQDGIKSDIRSTKNNYEQLEERVGRTEVRLDTVGAR</sequence>
<reference evidence="2 3" key="1">
    <citation type="journal article" date="2016" name="Nat. Commun.">
        <title>Thousands of microbial genomes shed light on interconnected biogeochemical processes in an aquifer system.</title>
        <authorList>
            <person name="Anantharaman K."/>
            <person name="Brown C.T."/>
            <person name="Hug L.A."/>
            <person name="Sharon I."/>
            <person name="Castelle C.J."/>
            <person name="Probst A.J."/>
            <person name="Thomas B.C."/>
            <person name="Singh A."/>
            <person name="Wilkins M.J."/>
            <person name="Karaoz U."/>
            <person name="Brodie E.L."/>
            <person name="Williams K.H."/>
            <person name="Hubbard S.S."/>
            <person name="Banfield J.F."/>
        </authorList>
    </citation>
    <scope>NUCLEOTIDE SEQUENCE [LARGE SCALE GENOMIC DNA]</scope>
</reference>
<dbReference type="Proteomes" id="UP000178023">
    <property type="component" value="Unassembled WGS sequence"/>
</dbReference>
<organism evidence="2 3">
    <name type="scientific">Candidatus Yanofskybacteria bacterium RIFCSPHIGHO2_01_FULL_45_42</name>
    <dbReference type="NCBI Taxonomy" id="1802671"/>
    <lineage>
        <taxon>Bacteria</taxon>
        <taxon>Candidatus Yanofskyibacteriota</taxon>
    </lineage>
</organism>
<proteinExistence type="predicted"/>
<evidence type="ECO:0000256" key="1">
    <source>
        <dbReference type="SAM" id="Coils"/>
    </source>
</evidence>
<evidence type="ECO:0000313" key="3">
    <source>
        <dbReference type="Proteomes" id="UP000178023"/>
    </source>
</evidence>
<dbReference type="AlphaFoldDB" id="A0A1F8F8H9"/>
<accession>A0A1F8F8H9</accession>